<dbReference type="Proteomes" id="UP000009080">
    <property type="component" value="Chromosome"/>
</dbReference>
<dbReference type="RefSeq" id="WP_015818431.1">
    <property type="nucleotide sequence ID" value="NC_012997.1"/>
</dbReference>
<keyword evidence="2" id="KW-1185">Reference proteome</keyword>
<gene>
    <name evidence="1" type="ordered locus">TERTU_2135</name>
</gene>
<dbReference type="STRING" id="377629.TERTU_2135"/>
<proteinExistence type="predicted"/>
<evidence type="ECO:0000313" key="1">
    <source>
        <dbReference type="EMBL" id="ACR12319.1"/>
    </source>
</evidence>
<accession>C5BJC7</accession>
<sequence>MPESIKLTYLPRLAFRVACLIIAALVLSGCTAAYTGHLVGAGLQHMHLKDQQAVLRSNVWRLPLNTRLFLARPQFPHVLDDKHTSMPRARTALHQALELALRHDFPNLSIAKADLNQQEALLAARLNGAQIALIPQLFQYTNAKNTWREYSESAALPEQARFGRDTAVFQIVVLDVVTGAHIDTVTATTNQRLFANASQAAEIYQNASARYAQMLSGREP</sequence>
<evidence type="ECO:0000313" key="2">
    <source>
        <dbReference type="Proteomes" id="UP000009080"/>
    </source>
</evidence>
<dbReference type="InterPro" id="IPR032248">
    <property type="entry name" value="DUF4823"/>
</dbReference>
<dbReference type="HOGENOM" id="CLU_1255436_0_0_6"/>
<dbReference type="KEGG" id="ttu:TERTU_2135"/>
<dbReference type="eggNOG" id="ENOG5033HJZ">
    <property type="taxonomic scope" value="Bacteria"/>
</dbReference>
<dbReference type="AlphaFoldDB" id="C5BJC7"/>
<keyword evidence="1" id="KW-0449">Lipoprotein</keyword>
<dbReference type="Pfam" id="PF16105">
    <property type="entry name" value="DUF4823"/>
    <property type="match status" value="1"/>
</dbReference>
<organism evidence="1 2">
    <name type="scientific">Teredinibacter turnerae (strain ATCC 39867 / T7901)</name>
    <dbReference type="NCBI Taxonomy" id="377629"/>
    <lineage>
        <taxon>Bacteria</taxon>
        <taxon>Pseudomonadati</taxon>
        <taxon>Pseudomonadota</taxon>
        <taxon>Gammaproteobacteria</taxon>
        <taxon>Cellvibrionales</taxon>
        <taxon>Cellvibrionaceae</taxon>
        <taxon>Teredinibacter</taxon>
    </lineage>
</organism>
<dbReference type="EMBL" id="CP001614">
    <property type="protein sequence ID" value="ACR12319.1"/>
    <property type="molecule type" value="Genomic_DNA"/>
</dbReference>
<dbReference type="PROSITE" id="PS51257">
    <property type="entry name" value="PROKAR_LIPOPROTEIN"/>
    <property type="match status" value="1"/>
</dbReference>
<protein>
    <submittedName>
        <fullName evidence="1">Lipoprotein</fullName>
    </submittedName>
</protein>
<name>C5BJC7_TERTT</name>
<dbReference type="OrthoDB" id="7065822at2"/>
<reference evidence="1 2" key="1">
    <citation type="journal article" date="2009" name="PLoS ONE">
        <title>The complete genome of Teredinibacter turnerae T7901: an intracellular endosymbiont of marine wood-boring bivalves (shipworms).</title>
        <authorList>
            <person name="Yang J.C."/>
            <person name="Madupu R."/>
            <person name="Durkin A.S."/>
            <person name="Ekborg N.A."/>
            <person name="Pedamallu C.S."/>
            <person name="Hostetler J.B."/>
            <person name="Radune D."/>
            <person name="Toms B.S."/>
            <person name="Henrissat B."/>
            <person name="Coutinho P.M."/>
            <person name="Schwarz S."/>
            <person name="Field L."/>
            <person name="Trindade-Silva A.E."/>
            <person name="Soares C.A.G."/>
            <person name="Elshahawi S."/>
            <person name="Hanora A."/>
            <person name="Schmidt E.W."/>
            <person name="Haygood M.G."/>
            <person name="Posfai J."/>
            <person name="Benner J."/>
            <person name="Madinger C."/>
            <person name="Nove J."/>
            <person name="Anton B."/>
            <person name="Chaudhary K."/>
            <person name="Foster J."/>
            <person name="Holman A."/>
            <person name="Kumar S."/>
            <person name="Lessard P.A."/>
            <person name="Luyten Y.A."/>
            <person name="Slatko B."/>
            <person name="Wood N."/>
            <person name="Wu B."/>
            <person name="Teplitski M."/>
            <person name="Mougous J.D."/>
            <person name="Ward N."/>
            <person name="Eisen J.A."/>
            <person name="Badger J.H."/>
            <person name="Distel D.L."/>
        </authorList>
    </citation>
    <scope>NUCLEOTIDE SEQUENCE [LARGE SCALE GENOMIC DNA]</scope>
    <source>
        <strain evidence="2">ATCC 39867 / T7901</strain>
    </source>
</reference>